<feature type="region of interest" description="Disordered" evidence="1">
    <location>
        <begin position="230"/>
        <end position="272"/>
    </location>
</feature>
<feature type="compositionally biased region" description="Polar residues" evidence="1">
    <location>
        <begin position="250"/>
        <end position="260"/>
    </location>
</feature>
<dbReference type="EMBL" id="JARBHB010000011">
    <property type="protein sequence ID" value="KAJ8872910.1"/>
    <property type="molecule type" value="Genomic_DNA"/>
</dbReference>
<reference evidence="2 3" key="1">
    <citation type="submission" date="2023-02" db="EMBL/GenBank/DDBJ databases">
        <title>LHISI_Scaffold_Assembly.</title>
        <authorList>
            <person name="Stuart O.P."/>
            <person name="Cleave R."/>
            <person name="Magrath M.J.L."/>
            <person name="Mikheyev A.S."/>
        </authorList>
    </citation>
    <scope>NUCLEOTIDE SEQUENCE [LARGE SCALE GENOMIC DNA]</scope>
    <source>
        <strain evidence="2">Daus_M_001</strain>
        <tissue evidence="2">Leg muscle</tissue>
    </source>
</reference>
<protein>
    <submittedName>
        <fullName evidence="2">Uncharacterized protein</fullName>
    </submittedName>
</protein>
<name>A0ABQ9GLK8_9NEOP</name>
<gene>
    <name evidence="2" type="ORF">PR048_026526</name>
</gene>
<sequence length="1127" mass="123727">MAILGWSSWRNFTTAITDTSVKGPYLTGHVRGGTHSCCTNGVLHPWTIIENNMSKQHRMIEHEKITHWLPKRVTGMTVGAGTSRLQPSLMCENLPVPRSPIHCQHPIRITWPQVHAIPRPRSDDCDDPDLIVAARLTVQVENADIAGPNFSRPPDGKMKKRKKKKDAGSLGKLAREYCPEFTTAILKRGEGLARELHLRSRKETGCSPHTAFSLRSRRYWTENGSWKIQAGVKGRGEQDTTQKTRRPAASSGTTTCQNPGVTRPGIEPGSPRTNKFRLIYDALGSLETTSASSRPGQTTRDGPLMVVVEKHSYRLFTLDTGGVSLSVGDMDRAVETSAGVTAAYVVLLAGNQLLVQKRSAGNLKCWEPESDVTSLQQWHADVAYHCPAVGWGEGPGPCRKRPTLYASLPTPNKGFPPASFMYTHSYRLFTNARARTEPQRMANVDIGIAKCGLELIVRSRTDRGRPASSPDEWYRGRQLSGCVFSPTNTSIAVVLQSPVVRTGLRSRTRLDGLLQTPGSPAEVPRCAERHNFQNMLALPLRLSASPAGGRSGCDASQISSLSSHSPAGLWGGGVSGGSERVCLGERRVEVGHPPPPSPKSWTAYMTGARGRCAPQHYWPTTASAVILSRFLYDATGRRVFSAISHLRCPCIPAPTHTSLASPSSALKTSCLTSRNEQASWKLRWHEVKSHLPITDQDGPTLLLPTPPSSHPPSELIPWSDTDQDGALPLPTPLSYSQPSSELIALPYTEQSISEMVLVPFLLQEMERRGRGARAWNVVTSSRGRGRARSVSSVDSIVRALRLAEAGRMVYRRHGSSMGITPVEAAQPDRDARDGEFCMSVRITASKKFHTFRFPVRIDKTLEKSYVGTKSPPQAPYRCAMEGAGAVIYVNAVLMNRLASGSALVLPLTSSGAGVHMLSARERYCRPRSRDGSRSPAARVDAATLLFCLQLLSLTRPAFERFCIRIPNHPAKFVGLIANHLVYTTRRPRYKWFSRCGCEEPVSSRGSSWSDTRGGRRCARSCVSHPPGQLLDACPPTSARIDQILSPTTTVRVRLCFPTMRRVVIFLSRPPPLSAGIFLYRPFTYDENTARQFRALRLAAMAHLMRMAMSPLSYSPSNAGNNLEVSGR</sequence>
<proteinExistence type="predicted"/>
<dbReference type="Proteomes" id="UP001159363">
    <property type="component" value="Chromosome 10"/>
</dbReference>
<evidence type="ECO:0000313" key="3">
    <source>
        <dbReference type="Proteomes" id="UP001159363"/>
    </source>
</evidence>
<evidence type="ECO:0000256" key="1">
    <source>
        <dbReference type="SAM" id="MobiDB-lite"/>
    </source>
</evidence>
<comment type="caution">
    <text evidence="2">The sequence shown here is derived from an EMBL/GenBank/DDBJ whole genome shotgun (WGS) entry which is preliminary data.</text>
</comment>
<accession>A0ABQ9GLK8</accession>
<keyword evidence="3" id="KW-1185">Reference proteome</keyword>
<organism evidence="2 3">
    <name type="scientific">Dryococelus australis</name>
    <dbReference type="NCBI Taxonomy" id="614101"/>
    <lineage>
        <taxon>Eukaryota</taxon>
        <taxon>Metazoa</taxon>
        <taxon>Ecdysozoa</taxon>
        <taxon>Arthropoda</taxon>
        <taxon>Hexapoda</taxon>
        <taxon>Insecta</taxon>
        <taxon>Pterygota</taxon>
        <taxon>Neoptera</taxon>
        <taxon>Polyneoptera</taxon>
        <taxon>Phasmatodea</taxon>
        <taxon>Verophasmatodea</taxon>
        <taxon>Anareolatae</taxon>
        <taxon>Phasmatidae</taxon>
        <taxon>Eurycanthinae</taxon>
        <taxon>Dryococelus</taxon>
    </lineage>
</organism>
<evidence type="ECO:0000313" key="2">
    <source>
        <dbReference type="EMBL" id="KAJ8872910.1"/>
    </source>
</evidence>
<feature type="region of interest" description="Disordered" evidence="1">
    <location>
        <begin position="145"/>
        <end position="169"/>
    </location>
</feature>